<evidence type="ECO:0000256" key="1">
    <source>
        <dbReference type="SAM" id="MobiDB-lite"/>
    </source>
</evidence>
<dbReference type="InParanoid" id="M3XRA1"/>
<name>M3XRA1_MUSPF</name>
<sequence length="118" mass="13319">MSHAPTRLTNTPSWKEQSVPFWGFPHGSLTCRHHLGVSDGVPLKIRFPQPPSPSRTQQGPERAEVPRPELSEEATWRSSLFPAHPSLSRSFRDEVTVEKKKHHEKPLSKAHSGKWVTG</sequence>
<reference evidence="2" key="1">
    <citation type="submission" date="2024-06" db="UniProtKB">
        <authorList>
            <consortium name="Ensembl"/>
        </authorList>
    </citation>
    <scope>IDENTIFICATION</scope>
</reference>
<feature type="compositionally biased region" description="Basic and acidic residues" evidence="1">
    <location>
        <begin position="61"/>
        <end position="70"/>
    </location>
</feature>
<dbReference type="Ensembl" id="ENSMPUT00000001635.1">
    <property type="protein sequence ID" value="ENSMPUP00000001601.1"/>
    <property type="gene ID" value="ENSMPUG00000001618.1"/>
</dbReference>
<evidence type="ECO:0000313" key="2">
    <source>
        <dbReference type="Ensembl" id="ENSMPUP00000001601.1"/>
    </source>
</evidence>
<feature type="region of interest" description="Disordered" evidence="1">
    <location>
        <begin position="41"/>
        <end position="118"/>
    </location>
</feature>
<dbReference type="AlphaFoldDB" id="M3XRA1"/>
<dbReference type="EMBL" id="AEYP01099715">
    <property type="status" value="NOT_ANNOTATED_CDS"/>
    <property type="molecule type" value="Genomic_DNA"/>
</dbReference>
<accession>M3XRA1</accession>
<dbReference type="HOGENOM" id="CLU_2072375_0_0_1"/>
<organism evidence="2">
    <name type="scientific">Mustela putorius furo</name>
    <name type="common">European domestic ferret</name>
    <name type="synonym">Mustela furo</name>
    <dbReference type="NCBI Taxonomy" id="9669"/>
    <lineage>
        <taxon>Eukaryota</taxon>
        <taxon>Metazoa</taxon>
        <taxon>Chordata</taxon>
        <taxon>Craniata</taxon>
        <taxon>Vertebrata</taxon>
        <taxon>Euteleostomi</taxon>
        <taxon>Mammalia</taxon>
        <taxon>Eutheria</taxon>
        <taxon>Laurasiatheria</taxon>
        <taxon>Carnivora</taxon>
        <taxon>Caniformia</taxon>
        <taxon>Musteloidea</taxon>
        <taxon>Mustelidae</taxon>
        <taxon>Mustelinae</taxon>
        <taxon>Mustela</taxon>
    </lineage>
</organism>
<protein>
    <submittedName>
        <fullName evidence="2">Uncharacterized protein</fullName>
    </submittedName>
</protein>
<proteinExistence type="predicted"/>